<organism evidence="10 11">
    <name type="scientific">Aureimonas altamirensis DSM 21988</name>
    <dbReference type="NCBI Taxonomy" id="1121026"/>
    <lineage>
        <taxon>Bacteria</taxon>
        <taxon>Pseudomonadati</taxon>
        <taxon>Pseudomonadota</taxon>
        <taxon>Alphaproteobacteria</taxon>
        <taxon>Hyphomicrobiales</taxon>
        <taxon>Aurantimonadaceae</taxon>
        <taxon>Aureimonas</taxon>
    </lineage>
</organism>
<keyword evidence="11" id="KW-1185">Reference proteome</keyword>
<gene>
    <name evidence="10" type="ORF">SAMN02745911_2979</name>
</gene>
<keyword evidence="3" id="KW-1003">Cell membrane</keyword>
<keyword evidence="4 9" id="KW-0812">Transmembrane</keyword>
<comment type="caution">
    <text evidence="10">The sequence shown here is derived from an EMBL/GenBank/DDBJ whole genome shotgun (WGS) entry which is preliminary data.</text>
</comment>
<accession>A0ABY1INM5</accession>
<evidence type="ECO:0000256" key="4">
    <source>
        <dbReference type="ARBA" id="ARBA00022692"/>
    </source>
</evidence>
<evidence type="ECO:0000313" key="11">
    <source>
        <dbReference type="Proteomes" id="UP000184290"/>
    </source>
</evidence>
<feature type="transmembrane region" description="Helical" evidence="9">
    <location>
        <begin position="270"/>
        <end position="289"/>
    </location>
</feature>
<name>A0ABY1INM5_9HYPH</name>
<comment type="subcellular location">
    <subcellularLocation>
        <location evidence="1">Cell membrane</location>
        <topology evidence="1">Multi-pass membrane protein</topology>
    </subcellularLocation>
</comment>
<dbReference type="EMBL" id="FQZC01000004">
    <property type="protein sequence ID" value="SHJ67888.1"/>
    <property type="molecule type" value="Genomic_DNA"/>
</dbReference>
<reference evidence="10 11" key="1">
    <citation type="submission" date="2016-11" db="EMBL/GenBank/DDBJ databases">
        <authorList>
            <person name="Varghese N."/>
            <person name="Submissions S."/>
        </authorList>
    </citation>
    <scope>NUCLEOTIDE SEQUENCE [LARGE SCALE GENOMIC DNA]</scope>
    <source>
        <strain evidence="10 11">DSM 21988</strain>
    </source>
</reference>
<sequence length="294" mass="31023">MTMIFGVPIQALMGQLLVGLINGSFYAMLSLGLAVIFGLLRIINFAHGAQYMLGAFAGYLLLTYGGIGFWPSLILAPLIVGLAGGLIERLALSRLYDLDHLYGLLFTFGLALVLEGTFRYYFGASGQPYAPPPQLAGGTNLGFMFLPNYRGFIVVASLVVCLATWLLIEKTKLGAYLRAATENPTLVRAFGINVPLLLTFTYGLGAALAGLTGILAAPVYQVSPLMGSNIIIIVFAVVVVGGMGSIGGAIVTGYLLGLCEGLAKVFYPEASNIVIFVIMALVLLVRPAGLFGRA</sequence>
<evidence type="ECO:0000256" key="3">
    <source>
        <dbReference type="ARBA" id="ARBA00022475"/>
    </source>
</evidence>
<keyword evidence="5" id="KW-0029">Amino-acid transport</keyword>
<dbReference type="PANTHER" id="PTHR11795:SF442">
    <property type="entry name" value="ABC TRANSPORTER ATP-BINDING PROTEIN"/>
    <property type="match status" value="1"/>
</dbReference>
<keyword evidence="6 9" id="KW-1133">Transmembrane helix</keyword>
<dbReference type="PANTHER" id="PTHR11795">
    <property type="entry name" value="BRANCHED-CHAIN AMINO ACID TRANSPORT SYSTEM PERMEASE PROTEIN LIVH"/>
    <property type="match status" value="1"/>
</dbReference>
<dbReference type="Proteomes" id="UP000184290">
    <property type="component" value="Unassembled WGS sequence"/>
</dbReference>
<evidence type="ECO:0000256" key="6">
    <source>
        <dbReference type="ARBA" id="ARBA00022989"/>
    </source>
</evidence>
<feature type="transmembrane region" description="Helical" evidence="9">
    <location>
        <begin position="12"/>
        <end position="39"/>
    </location>
</feature>
<comment type="similarity">
    <text evidence="8">Belongs to the binding-protein-dependent transport system permease family. LivHM subfamily.</text>
</comment>
<protein>
    <submittedName>
        <fullName evidence="10">Amino acid/amide ABC transporter membrane protein 1, HAAT family (TC 3.A.1.4.-)</fullName>
    </submittedName>
</protein>
<dbReference type="InterPro" id="IPR001851">
    <property type="entry name" value="ABC_transp_permease"/>
</dbReference>
<dbReference type="Pfam" id="PF02653">
    <property type="entry name" value="BPD_transp_2"/>
    <property type="match status" value="1"/>
</dbReference>
<feature type="transmembrane region" description="Helical" evidence="9">
    <location>
        <begin position="189"/>
        <end position="218"/>
    </location>
</feature>
<dbReference type="RefSeq" id="WP_060608217.1">
    <property type="nucleotide sequence ID" value="NZ_FQZC01000004.1"/>
</dbReference>
<proteinExistence type="inferred from homology"/>
<dbReference type="CDD" id="cd06582">
    <property type="entry name" value="TM_PBP1_LivH_like"/>
    <property type="match status" value="1"/>
</dbReference>
<evidence type="ECO:0000256" key="9">
    <source>
        <dbReference type="SAM" id="Phobius"/>
    </source>
</evidence>
<evidence type="ECO:0000313" key="10">
    <source>
        <dbReference type="EMBL" id="SHJ67888.1"/>
    </source>
</evidence>
<evidence type="ECO:0000256" key="1">
    <source>
        <dbReference type="ARBA" id="ARBA00004651"/>
    </source>
</evidence>
<evidence type="ECO:0000256" key="7">
    <source>
        <dbReference type="ARBA" id="ARBA00023136"/>
    </source>
</evidence>
<keyword evidence="2" id="KW-0813">Transport</keyword>
<dbReference type="InterPro" id="IPR052157">
    <property type="entry name" value="BCAA_transport_permease"/>
</dbReference>
<feature type="transmembrane region" description="Helical" evidence="9">
    <location>
        <begin position="149"/>
        <end position="168"/>
    </location>
</feature>
<evidence type="ECO:0000256" key="5">
    <source>
        <dbReference type="ARBA" id="ARBA00022970"/>
    </source>
</evidence>
<evidence type="ECO:0000256" key="8">
    <source>
        <dbReference type="ARBA" id="ARBA00037998"/>
    </source>
</evidence>
<evidence type="ECO:0000256" key="2">
    <source>
        <dbReference type="ARBA" id="ARBA00022448"/>
    </source>
</evidence>
<keyword evidence="7 9" id="KW-0472">Membrane</keyword>
<feature type="transmembrane region" description="Helical" evidence="9">
    <location>
        <begin position="101"/>
        <end position="122"/>
    </location>
</feature>
<feature type="transmembrane region" description="Helical" evidence="9">
    <location>
        <begin position="230"/>
        <end position="258"/>
    </location>
</feature>